<organism evidence="3 4">
    <name type="scientific">Trinickia symbiotica</name>
    <dbReference type="NCBI Taxonomy" id="863227"/>
    <lineage>
        <taxon>Bacteria</taxon>
        <taxon>Pseudomonadati</taxon>
        <taxon>Pseudomonadota</taxon>
        <taxon>Betaproteobacteria</taxon>
        <taxon>Burkholderiales</taxon>
        <taxon>Burkholderiaceae</taxon>
        <taxon>Trinickia</taxon>
    </lineage>
</organism>
<dbReference type="PANTHER" id="PTHR39966:SF1">
    <property type="entry name" value="HEMERYTHRIN-LIKE DOMAIN-CONTAINING PROTEIN"/>
    <property type="match status" value="1"/>
</dbReference>
<name>A0A2N7X511_9BURK</name>
<dbReference type="CDD" id="cd12108">
    <property type="entry name" value="Hr-like"/>
    <property type="match status" value="1"/>
</dbReference>
<dbReference type="PANTHER" id="PTHR39966">
    <property type="entry name" value="BLL2471 PROTEIN-RELATED"/>
    <property type="match status" value="1"/>
</dbReference>
<feature type="domain" description="Hemerythrin-like" evidence="2">
    <location>
        <begin position="9"/>
        <end position="145"/>
    </location>
</feature>
<dbReference type="InterPro" id="IPR012312">
    <property type="entry name" value="Hemerythrin-like"/>
</dbReference>
<reference evidence="3 4" key="1">
    <citation type="submission" date="2018-01" db="EMBL/GenBank/DDBJ databases">
        <title>Whole genome analyses suggest that Burkholderia sensu lato contains two further novel genera in the rhizoxinica-symbiotica group Mycetohabitans gen. nov., and Trinickia gen. nov.: implications for the evolution of diazotrophy and nodulation in the Burkholderiaceae.</title>
        <authorList>
            <person name="Estrada-de los Santos P."/>
            <person name="Palmer M."/>
            <person name="Chavez-Ramirez B."/>
            <person name="Beukes C."/>
            <person name="Steenkamp E.T."/>
            <person name="Hirsch A.M."/>
            <person name="Manyaka P."/>
            <person name="Maluk M."/>
            <person name="Lafos M."/>
            <person name="Crook M."/>
            <person name="Gross E."/>
            <person name="Simon M.F."/>
            <person name="Bueno dos Reis Junior F."/>
            <person name="Poole P.S."/>
            <person name="Venter S.N."/>
            <person name="James E.K."/>
        </authorList>
    </citation>
    <scope>NUCLEOTIDE SEQUENCE [LARGE SCALE GENOMIC DNA]</scope>
    <source>
        <strain evidence="3 4">JPY 581</strain>
    </source>
</reference>
<evidence type="ECO:0000256" key="1">
    <source>
        <dbReference type="SAM" id="Coils"/>
    </source>
</evidence>
<keyword evidence="4" id="KW-1185">Reference proteome</keyword>
<keyword evidence="1" id="KW-0175">Coiled coil</keyword>
<dbReference type="Proteomes" id="UP000235777">
    <property type="component" value="Unassembled WGS sequence"/>
</dbReference>
<sequence>MHAIMPRNAIQVILNEHGQLSAVIGGMLRFVERVEGGEQVPGIMVLRAMLYYIREYPEQVHHPKEDVHLFPPLSGRSPELDAVIRKLRSQHAEDERLVRALEDALTRYELKGEPAFAEVRDRVQAFAEFYFEHMRLEEEVVLPAARRLLTNAEWEKIDTGFGTNRDPFEGSELEDDLERLFEMIVHILP</sequence>
<evidence type="ECO:0000313" key="4">
    <source>
        <dbReference type="Proteomes" id="UP000235777"/>
    </source>
</evidence>
<accession>A0A2N7X511</accession>
<dbReference type="GO" id="GO:0005886">
    <property type="term" value="C:plasma membrane"/>
    <property type="evidence" value="ECO:0007669"/>
    <property type="project" value="TreeGrafter"/>
</dbReference>
<dbReference type="Pfam" id="PF01814">
    <property type="entry name" value="Hemerythrin"/>
    <property type="match status" value="1"/>
</dbReference>
<feature type="coiled-coil region" evidence="1">
    <location>
        <begin position="84"/>
        <end position="111"/>
    </location>
</feature>
<gene>
    <name evidence="3" type="ORF">C0Z20_11180</name>
</gene>
<comment type="caution">
    <text evidence="3">The sequence shown here is derived from an EMBL/GenBank/DDBJ whole genome shotgun (WGS) entry which is preliminary data.</text>
</comment>
<dbReference type="Gene3D" id="1.20.120.520">
    <property type="entry name" value="nmb1532 protein domain like"/>
    <property type="match status" value="1"/>
</dbReference>
<dbReference type="AlphaFoldDB" id="A0A2N7X511"/>
<dbReference type="EMBL" id="PNYC01000006">
    <property type="protein sequence ID" value="PMS36858.1"/>
    <property type="molecule type" value="Genomic_DNA"/>
</dbReference>
<protein>
    <submittedName>
        <fullName evidence="3">Hemerythrin</fullName>
    </submittedName>
</protein>
<evidence type="ECO:0000259" key="2">
    <source>
        <dbReference type="Pfam" id="PF01814"/>
    </source>
</evidence>
<evidence type="ECO:0000313" key="3">
    <source>
        <dbReference type="EMBL" id="PMS36858.1"/>
    </source>
</evidence>
<proteinExistence type="predicted"/>